<dbReference type="Pfam" id="PF00060">
    <property type="entry name" value="Lig_chan"/>
    <property type="match status" value="1"/>
</dbReference>
<keyword evidence="5 9" id="KW-1133">Transmembrane helix</keyword>
<evidence type="ECO:0000256" key="3">
    <source>
        <dbReference type="ARBA" id="ARBA00022475"/>
    </source>
</evidence>
<protein>
    <recommendedName>
        <fullName evidence="10">Ionotropic glutamate receptor C-terminal domain-containing protein</fullName>
    </recommendedName>
</protein>
<dbReference type="Gene3D" id="1.10.287.70">
    <property type="match status" value="1"/>
</dbReference>
<evidence type="ECO:0000256" key="2">
    <source>
        <dbReference type="ARBA" id="ARBA00008685"/>
    </source>
</evidence>
<evidence type="ECO:0000256" key="6">
    <source>
        <dbReference type="ARBA" id="ARBA00023136"/>
    </source>
</evidence>
<keyword evidence="3" id="KW-1003">Cell membrane</keyword>
<dbReference type="PANTHER" id="PTHR42643">
    <property type="entry name" value="IONOTROPIC RECEPTOR 20A-RELATED"/>
    <property type="match status" value="1"/>
</dbReference>
<evidence type="ECO:0000256" key="4">
    <source>
        <dbReference type="ARBA" id="ARBA00022692"/>
    </source>
</evidence>
<comment type="similarity">
    <text evidence="2">Belongs to the glutamate-gated ion channel (TC 1.A.10.1) family.</text>
</comment>
<keyword evidence="4 9" id="KW-0812">Transmembrane</keyword>
<dbReference type="InterPro" id="IPR001320">
    <property type="entry name" value="Iontro_rcpt_C"/>
</dbReference>
<dbReference type="GO" id="GO:0050906">
    <property type="term" value="P:detection of stimulus involved in sensory perception"/>
    <property type="evidence" value="ECO:0007669"/>
    <property type="project" value="UniProtKB-ARBA"/>
</dbReference>
<evidence type="ECO:0000256" key="1">
    <source>
        <dbReference type="ARBA" id="ARBA00004651"/>
    </source>
</evidence>
<dbReference type="AlphaFoldDB" id="A0A8J4XXE8"/>
<feature type="transmembrane region" description="Helical" evidence="9">
    <location>
        <begin position="262"/>
        <end position="286"/>
    </location>
</feature>
<accession>A0A8J4XXE8</accession>
<evidence type="ECO:0000313" key="11">
    <source>
        <dbReference type="EMBL" id="KAG0714519.1"/>
    </source>
</evidence>
<keyword evidence="7" id="KW-0675">Receptor</keyword>
<dbReference type="InterPro" id="IPR052192">
    <property type="entry name" value="Insect_Ionotropic_Sensory_Rcpt"/>
</dbReference>
<keyword evidence="12" id="KW-1185">Reference proteome</keyword>
<evidence type="ECO:0000259" key="10">
    <source>
        <dbReference type="Pfam" id="PF00060"/>
    </source>
</evidence>
<dbReference type="Proteomes" id="UP000770661">
    <property type="component" value="Unassembled WGS sequence"/>
</dbReference>
<reference evidence="11" key="1">
    <citation type="submission" date="2020-07" db="EMBL/GenBank/DDBJ databases">
        <title>The High-quality genome of the commercially important snow crab, Chionoecetes opilio.</title>
        <authorList>
            <person name="Jeong J.-H."/>
            <person name="Ryu S."/>
        </authorList>
    </citation>
    <scope>NUCLEOTIDE SEQUENCE</scope>
    <source>
        <strain evidence="11">MADBK_172401_WGS</strain>
        <tissue evidence="11">Digestive gland</tissue>
    </source>
</reference>
<evidence type="ECO:0000313" key="12">
    <source>
        <dbReference type="Proteomes" id="UP000770661"/>
    </source>
</evidence>
<proteinExistence type="inferred from homology"/>
<dbReference type="EMBL" id="JACEEZ010020466">
    <property type="protein sequence ID" value="KAG0714519.1"/>
    <property type="molecule type" value="Genomic_DNA"/>
</dbReference>
<keyword evidence="6 9" id="KW-0472">Membrane</keyword>
<feature type="transmembrane region" description="Helical" evidence="9">
    <location>
        <begin position="58"/>
        <end position="84"/>
    </location>
</feature>
<sequence length="291" mass="32366">MVVASAGPFLCGLARLCTDTYLARTTWFHSLGNSVIFIVQPVLQRAGERDIKIGPGRVFFGFWLVFAMIVGISFSSSLTSFLIMPGLQKPIENLQQLVTSDIGWGKVYFGGVQSALLDQAQDPVLIALREGVQWRDSLSGILQEVEEGRLATWDNGITTRLLVASKFSDSSGQPLIHFPSFDLLQERIAWPLQQHAPYKRRLDQLIAHVVGAGLVEKWLEFIIFEEQVLSRQERRREGVVTEAAEGSGGIVVLTLEHFQGPFFVLILGCLCGGVALLLEVSFRVLYRTEMK</sequence>
<evidence type="ECO:0000256" key="5">
    <source>
        <dbReference type="ARBA" id="ARBA00022989"/>
    </source>
</evidence>
<organism evidence="11 12">
    <name type="scientific">Chionoecetes opilio</name>
    <name type="common">Atlantic snow crab</name>
    <name type="synonym">Cancer opilio</name>
    <dbReference type="NCBI Taxonomy" id="41210"/>
    <lineage>
        <taxon>Eukaryota</taxon>
        <taxon>Metazoa</taxon>
        <taxon>Ecdysozoa</taxon>
        <taxon>Arthropoda</taxon>
        <taxon>Crustacea</taxon>
        <taxon>Multicrustacea</taxon>
        <taxon>Malacostraca</taxon>
        <taxon>Eumalacostraca</taxon>
        <taxon>Eucarida</taxon>
        <taxon>Decapoda</taxon>
        <taxon>Pleocyemata</taxon>
        <taxon>Brachyura</taxon>
        <taxon>Eubrachyura</taxon>
        <taxon>Majoidea</taxon>
        <taxon>Majidae</taxon>
        <taxon>Chionoecetes</taxon>
    </lineage>
</organism>
<comment type="caution">
    <text evidence="11">The sequence shown here is derived from an EMBL/GenBank/DDBJ whole genome shotgun (WGS) entry which is preliminary data.</text>
</comment>
<evidence type="ECO:0000256" key="9">
    <source>
        <dbReference type="SAM" id="Phobius"/>
    </source>
</evidence>
<gene>
    <name evidence="11" type="ORF">GWK47_013979</name>
</gene>
<feature type="domain" description="Ionotropic glutamate receptor C-terminal" evidence="10">
    <location>
        <begin position="25"/>
        <end position="269"/>
    </location>
</feature>
<dbReference type="OrthoDB" id="6506757at2759"/>
<dbReference type="PANTHER" id="PTHR42643:SF24">
    <property type="entry name" value="IONOTROPIC RECEPTOR 60A"/>
    <property type="match status" value="1"/>
</dbReference>
<comment type="subcellular location">
    <subcellularLocation>
        <location evidence="1">Cell membrane</location>
        <topology evidence="1">Multi-pass membrane protein</topology>
    </subcellularLocation>
</comment>
<evidence type="ECO:0000256" key="7">
    <source>
        <dbReference type="ARBA" id="ARBA00023170"/>
    </source>
</evidence>
<dbReference type="GO" id="GO:0005886">
    <property type="term" value="C:plasma membrane"/>
    <property type="evidence" value="ECO:0007669"/>
    <property type="project" value="UniProtKB-SubCell"/>
</dbReference>
<name>A0A8J4XXE8_CHIOP</name>
<dbReference type="GO" id="GO:0015276">
    <property type="term" value="F:ligand-gated monoatomic ion channel activity"/>
    <property type="evidence" value="ECO:0007669"/>
    <property type="project" value="InterPro"/>
</dbReference>
<keyword evidence="8" id="KW-0325">Glycoprotein</keyword>
<evidence type="ECO:0000256" key="8">
    <source>
        <dbReference type="ARBA" id="ARBA00023180"/>
    </source>
</evidence>